<sequence length="351" mass="39032">MKILYLYAEVMGYTMATMEELSASGAELHIVHWDRRKLTPYAAPATANVTMYSRSEIDTGGMMALAERVAPDITVVSGWQDRDYLAVARKLRDQGRVVVIGFDDQWFGTPRQRVAGVLCRFGYLSRYFTHAWVSGPFQYEYAVRLGFTKNRVVYDLYSADLCRFHASYLESAAEKRARYPHRFLFVGRFNPVKGLDTLLAAWKAIECERKDWELHLIGNGDLRDQLASVEGIVVKDFMQPDELIREVRDAGCFVLASINEPWGVVVHEFAAAGLPLVLSDVIGAAATFLIPGYNGFAFKVGDAGSLAATLRKVIAASDEQLLEMSEASHQLSKRITPQTSAANLLATAQGD</sequence>
<dbReference type="CDD" id="cd03801">
    <property type="entry name" value="GT4_PimA-like"/>
    <property type="match status" value="1"/>
</dbReference>
<evidence type="ECO:0000259" key="1">
    <source>
        <dbReference type="Pfam" id="PF00534"/>
    </source>
</evidence>
<dbReference type="Pfam" id="PF00534">
    <property type="entry name" value="Glycos_transf_1"/>
    <property type="match status" value="1"/>
</dbReference>
<dbReference type="RefSeq" id="WP_164523325.1">
    <property type="nucleotide sequence ID" value="NZ_QQYZ01000013.1"/>
</dbReference>
<evidence type="ECO:0000313" key="2">
    <source>
        <dbReference type="EMBL" id="RSY81965.1"/>
    </source>
</evidence>
<name>A0A430G1K0_9SPHN</name>
<dbReference type="Gene3D" id="3.40.50.2000">
    <property type="entry name" value="Glycogen Phosphorylase B"/>
    <property type="match status" value="1"/>
</dbReference>
<proteinExistence type="predicted"/>
<dbReference type="PANTHER" id="PTHR12526">
    <property type="entry name" value="GLYCOSYLTRANSFERASE"/>
    <property type="match status" value="1"/>
</dbReference>
<keyword evidence="2" id="KW-0808">Transferase</keyword>
<dbReference type="SUPFAM" id="SSF53756">
    <property type="entry name" value="UDP-Glycosyltransferase/glycogen phosphorylase"/>
    <property type="match status" value="1"/>
</dbReference>
<protein>
    <submittedName>
        <fullName evidence="2">Glycosyltransferase</fullName>
    </submittedName>
</protein>
<dbReference type="EMBL" id="QQYZ01000013">
    <property type="protein sequence ID" value="RSY81965.1"/>
    <property type="molecule type" value="Genomic_DNA"/>
</dbReference>
<gene>
    <name evidence="2" type="ORF">DAH66_13920</name>
</gene>
<dbReference type="AlphaFoldDB" id="A0A430G1K0"/>
<organism evidence="2 3">
    <name type="scientific">Sphingomonas koreensis</name>
    <dbReference type="NCBI Taxonomy" id="93064"/>
    <lineage>
        <taxon>Bacteria</taxon>
        <taxon>Pseudomonadati</taxon>
        <taxon>Pseudomonadota</taxon>
        <taxon>Alphaproteobacteria</taxon>
        <taxon>Sphingomonadales</taxon>
        <taxon>Sphingomonadaceae</taxon>
        <taxon>Sphingomonas</taxon>
    </lineage>
</organism>
<dbReference type="InterPro" id="IPR001296">
    <property type="entry name" value="Glyco_trans_1"/>
</dbReference>
<dbReference type="GO" id="GO:0016757">
    <property type="term" value="F:glycosyltransferase activity"/>
    <property type="evidence" value="ECO:0007669"/>
    <property type="project" value="InterPro"/>
</dbReference>
<reference evidence="2 3" key="1">
    <citation type="submission" date="2018-07" db="EMBL/GenBank/DDBJ databases">
        <title>Genomic and Epidemiologic Investigation of an Indolent Hospital Outbreak.</title>
        <authorList>
            <person name="Johnson R.C."/>
            <person name="Deming C."/>
            <person name="Conlan S."/>
            <person name="Zellmer C.J."/>
            <person name="Michelin A.V."/>
            <person name="Lee-Lin S."/>
            <person name="Thomas P.J."/>
            <person name="Park M."/>
            <person name="Weingarten R.A."/>
            <person name="Less J."/>
            <person name="Dekker J.P."/>
            <person name="Frank K.M."/>
            <person name="Musser K.A."/>
            <person name="Mcquiston J.R."/>
            <person name="Henderson D.K."/>
            <person name="Lau A.F."/>
            <person name="Palmore T.N."/>
            <person name="Segre J.A."/>
        </authorList>
    </citation>
    <scope>NUCLEOTIDE SEQUENCE [LARGE SCALE GENOMIC DNA]</scope>
    <source>
        <strain evidence="2 3">SK-CDC1_0717</strain>
    </source>
</reference>
<dbReference type="Proteomes" id="UP000287746">
    <property type="component" value="Unassembled WGS sequence"/>
</dbReference>
<evidence type="ECO:0000313" key="3">
    <source>
        <dbReference type="Proteomes" id="UP000287746"/>
    </source>
</evidence>
<accession>A0A430G1K0</accession>
<comment type="caution">
    <text evidence="2">The sequence shown here is derived from an EMBL/GenBank/DDBJ whole genome shotgun (WGS) entry which is preliminary data.</text>
</comment>
<feature type="domain" description="Glycosyl transferase family 1" evidence="1">
    <location>
        <begin position="181"/>
        <end position="327"/>
    </location>
</feature>